<accession>A0A1C3IVM6</accession>
<sequence length="74" mass="7934">MNEFENIKCNNVLIGRKFSIDIGLSSAKKGLVLSGAGAVLTSDHQELIATSVSADGVQFDGIIGLWETLRNELK</sequence>
<name>A0A1C3IVM6_9VIBR</name>
<dbReference type="RefSeq" id="WP_065679504.1">
    <property type="nucleotide sequence ID" value="NZ_AP025460.1"/>
</dbReference>
<evidence type="ECO:0000313" key="1">
    <source>
        <dbReference type="EMBL" id="SBS65473.1"/>
    </source>
</evidence>
<evidence type="ECO:0000313" key="2">
    <source>
        <dbReference type="Proteomes" id="UP000092876"/>
    </source>
</evidence>
<dbReference type="GeneID" id="94231691"/>
<dbReference type="Proteomes" id="UP000092876">
    <property type="component" value="Unassembled WGS sequence"/>
</dbReference>
<dbReference type="AlphaFoldDB" id="A0A1C3IVM6"/>
<protein>
    <submittedName>
        <fullName evidence="1">Uncharacterized protein</fullName>
    </submittedName>
</protein>
<reference evidence="2" key="1">
    <citation type="submission" date="2016-06" db="EMBL/GenBank/DDBJ databases">
        <authorList>
            <person name="Rodrigo-Torres Lidia"/>
            <person name="Arahal R.David."/>
        </authorList>
    </citation>
    <scope>NUCLEOTIDE SEQUENCE [LARGE SCALE GENOMIC DNA]</scope>
    <source>
        <strain evidence="2">CECT 7223</strain>
    </source>
</reference>
<organism evidence="1 2">
    <name type="scientific">Vibrio atlanticus</name>
    <dbReference type="NCBI Taxonomy" id="693153"/>
    <lineage>
        <taxon>Bacteria</taxon>
        <taxon>Pseudomonadati</taxon>
        <taxon>Pseudomonadota</taxon>
        <taxon>Gammaproteobacteria</taxon>
        <taxon>Vibrionales</taxon>
        <taxon>Vibrionaceae</taxon>
        <taxon>Vibrio</taxon>
    </lineage>
</organism>
<dbReference type="EMBL" id="FLQP01000039">
    <property type="protein sequence ID" value="SBS65473.1"/>
    <property type="molecule type" value="Genomic_DNA"/>
</dbReference>
<gene>
    <name evidence="1" type="ORF">VAT7223_02712</name>
</gene>
<proteinExistence type="predicted"/>